<sequence>MGPASKGGVPVTLGSLSSPARLPARAFESHPAPGLLETRSTYQLHDFWRLDYWEDDLRRRRRFVRNAFGSTHLDITCKSLEDYGKLSKRRPSGRESGGSTLQPCPRMGEPHPSFRHPHPHPLSSPRNAMTSQSRCLGPQTKTYLRISEDLFGTAVAEWVRQELVSDEEEAARTGDSDESHSLLGLQKRSRLKLLQQQQQQQQSKCMILISLQGAWPRLGSAVLYCTVQQAWEAGARCKMDASGGSWRRGGTSEALCFDFQKLISSTTLVVCSPVLMRAIFPGLKSAGVYFACWCQASAGPSAPPPLCPFARVGAGQSRRAKKNSGGDCGLPSLNATSEKRETIHMDVSMLHERNGLWQPFLGIVGSEDDEGVKAKKSFRSQAVVSQNPEAELMLEGDDDAVSLLQEKEIDNLAGPVVLSTPAQLVAPVIVARGTLSITTTEIYFEVDEDDPAFKRIDSKIERM</sequence>
<name>A0ABD1KBP9_9TELE</name>
<dbReference type="Gene3D" id="2.30.29.30">
    <property type="entry name" value="Pleckstrin-homology domain (PH domain)/Phosphotyrosine-binding domain (PTB)"/>
    <property type="match status" value="1"/>
</dbReference>
<reference evidence="4 5" key="1">
    <citation type="submission" date="2024-09" db="EMBL/GenBank/DDBJ databases">
        <title>A chromosome-level genome assembly of Gray's grenadier anchovy, Coilia grayii.</title>
        <authorList>
            <person name="Fu Z."/>
        </authorList>
    </citation>
    <scope>NUCLEOTIDE SEQUENCE [LARGE SCALE GENOMIC DNA]</scope>
    <source>
        <strain evidence="4">G4</strain>
        <tissue evidence="4">Muscle</tissue>
    </source>
</reference>
<dbReference type="Pfam" id="PF06469">
    <property type="entry name" value="DUF1088"/>
    <property type="match status" value="1"/>
</dbReference>
<comment type="caution">
    <text evidence="4">The sequence shown here is derived from an EMBL/GenBank/DDBJ whole genome shotgun (WGS) entry which is preliminary data.</text>
</comment>
<organism evidence="4 5">
    <name type="scientific">Coilia grayii</name>
    <name type="common">Gray's grenadier anchovy</name>
    <dbReference type="NCBI Taxonomy" id="363190"/>
    <lineage>
        <taxon>Eukaryota</taxon>
        <taxon>Metazoa</taxon>
        <taxon>Chordata</taxon>
        <taxon>Craniata</taxon>
        <taxon>Vertebrata</taxon>
        <taxon>Euteleostomi</taxon>
        <taxon>Actinopterygii</taxon>
        <taxon>Neopterygii</taxon>
        <taxon>Teleostei</taxon>
        <taxon>Clupei</taxon>
        <taxon>Clupeiformes</taxon>
        <taxon>Clupeoidei</taxon>
        <taxon>Engraulidae</taxon>
        <taxon>Coilinae</taxon>
        <taxon>Coilia</taxon>
    </lineage>
</organism>
<dbReference type="PANTHER" id="PTHR13743">
    <property type="entry name" value="BEIGE/BEACH-RELATED"/>
    <property type="match status" value="1"/>
</dbReference>
<evidence type="ECO:0000313" key="4">
    <source>
        <dbReference type="EMBL" id="KAL2096595.1"/>
    </source>
</evidence>
<dbReference type="InterPro" id="IPR050865">
    <property type="entry name" value="BEACH_Domain"/>
</dbReference>
<evidence type="ECO:0000259" key="3">
    <source>
        <dbReference type="PROSITE" id="PS51783"/>
    </source>
</evidence>
<dbReference type="Proteomes" id="UP001591681">
    <property type="component" value="Unassembled WGS sequence"/>
</dbReference>
<feature type="region of interest" description="Disordered" evidence="2">
    <location>
        <begin position="86"/>
        <end position="133"/>
    </location>
</feature>
<keyword evidence="1" id="KW-0853">WD repeat</keyword>
<keyword evidence="5" id="KW-1185">Reference proteome</keyword>
<evidence type="ECO:0000313" key="5">
    <source>
        <dbReference type="Proteomes" id="UP001591681"/>
    </source>
</evidence>
<dbReference type="AlphaFoldDB" id="A0ABD1KBP9"/>
<dbReference type="PANTHER" id="PTHR13743:SF62">
    <property type="entry name" value="NEUROBEACHIN"/>
    <property type="match status" value="1"/>
</dbReference>
<dbReference type="EMBL" id="JBHFQA010000007">
    <property type="protein sequence ID" value="KAL2096595.1"/>
    <property type="molecule type" value="Genomic_DNA"/>
</dbReference>
<accession>A0ABD1KBP9</accession>
<evidence type="ECO:0000256" key="1">
    <source>
        <dbReference type="ARBA" id="ARBA00022574"/>
    </source>
</evidence>
<gene>
    <name evidence="4" type="ORF">ACEWY4_008743</name>
</gene>
<proteinExistence type="predicted"/>
<dbReference type="InterPro" id="IPR010508">
    <property type="entry name" value="NBEA-like_DUF1088"/>
</dbReference>
<dbReference type="InterPro" id="IPR011993">
    <property type="entry name" value="PH-like_dom_sf"/>
</dbReference>
<feature type="domain" description="BEACH-type PH" evidence="3">
    <location>
        <begin position="411"/>
        <end position="463"/>
    </location>
</feature>
<dbReference type="PROSITE" id="PS51783">
    <property type="entry name" value="PH_BEACH"/>
    <property type="match status" value="1"/>
</dbReference>
<dbReference type="InterPro" id="IPR023362">
    <property type="entry name" value="PH-BEACH_dom"/>
</dbReference>
<protein>
    <recommendedName>
        <fullName evidence="3">BEACH-type PH domain-containing protein</fullName>
    </recommendedName>
</protein>
<evidence type="ECO:0000256" key="2">
    <source>
        <dbReference type="SAM" id="MobiDB-lite"/>
    </source>
</evidence>